<evidence type="ECO:0000313" key="5">
    <source>
        <dbReference type="Proteomes" id="UP000016648"/>
    </source>
</evidence>
<dbReference type="InterPro" id="IPR012373">
    <property type="entry name" value="Ferrdict_sens_TM"/>
</dbReference>
<accession>U2NNW1</accession>
<keyword evidence="5" id="KW-1185">Reference proteome</keyword>
<dbReference type="Pfam" id="PF04773">
    <property type="entry name" value="FecR"/>
    <property type="match status" value="1"/>
</dbReference>
<reference evidence="4 5" key="1">
    <citation type="submission" date="2013-08" db="EMBL/GenBank/DDBJ databases">
        <authorList>
            <person name="Durkin A.S."/>
            <person name="Haft D.R."/>
            <person name="McCorrison J."/>
            <person name="Torralba M."/>
            <person name="Gillis M."/>
            <person name="Haft D.H."/>
            <person name="Methe B."/>
            <person name="Sutton G."/>
            <person name="Nelson K.E."/>
        </authorList>
    </citation>
    <scope>NUCLEOTIDE SEQUENCE [LARGE SCALE GENOMIC DNA]</scope>
    <source>
        <strain evidence="4 5">F0067</strain>
    </source>
</reference>
<gene>
    <name evidence="4" type="ORF">HMPREF9135_0391</name>
</gene>
<organism evidence="4 5">
    <name type="scientific">Segatella baroniae F0067</name>
    <dbReference type="NCBI Taxonomy" id="1115809"/>
    <lineage>
        <taxon>Bacteria</taxon>
        <taxon>Pseudomonadati</taxon>
        <taxon>Bacteroidota</taxon>
        <taxon>Bacteroidia</taxon>
        <taxon>Bacteroidales</taxon>
        <taxon>Prevotellaceae</taxon>
        <taxon>Segatella</taxon>
    </lineage>
</organism>
<dbReference type="RefSeq" id="WP_021588884.1">
    <property type="nucleotide sequence ID" value="NZ_AWEY01000008.1"/>
</dbReference>
<evidence type="ECO:0000256" key="1">
    <source>
        <dbReference type="SAM" id="MobiDB-lite"/>
    </source>
</evidence>
<sequence length="352" mass="39496">MNNNHQKIEFLARVFYRRRHSSTPDVEAEWLKFKARNGQDEPRSTARWKLVAAAAVGAAAMWCGMVVYQRLQSGAQAGRSMPLVVLQHQDEVGQVTFRSGSRIKTLAGLDSLSFRAAALHAGHGSPADVASTPPTPSAHTPLQRIQTPRGMSFKVILEDGTEIWLNAESRIEFPEKFTAQARKVKLDGEAYFKVARNTKVPFVVVGNQMNVRVLGTEFNIRQYAHEQPHVALVKGAVEILNSHTGKTEATLSPDQEAWCDPQGVVRVRQADTYAVRQWVEGMFYFDDAPLVNILKELGRWYNLGVVFKDARHQNFRLHFSALRSADVRQGIEDLNLLCKFKIVVQGSNIVVY</sequence>
<dbReference type="GO" id="GO:0016989">
    <property type="term" value="F:sigma factor antagonist activity"/>
    <property type="evidence" value="ECO:0007669"/>
    <property type="project" value="TreeGrafter"/>
</dbReference>
<feature type="region of interest" description="Disordered" evidence="1">
    <location>
        <begin position="123"/>
        <end position="143"/>
    </location>
</feature>
<dbReference type="InterPro" id="IPR006860">
    <property type="entry name" value="FecR"/>
</dbReference>
<proteinExistence type="predicted"/>
<dbReference type="Proteomes" id="UP000016648">
    <property type="component" value="Unassembled WGS sequence"/>
</dbReference>
<dbReference type="PATRIC" id="fig|1115809.3.peg.879"/>
<dbReference type="PANTHER" id="PTHR30273">
    <property type="entry name" value="PERIPLASMIC SIGNAL SENSOR AND SIGMA FACTOR ACTIVATOR FECR-RELATED"/>
    <property type="match status" value="1"/>
</dbReference>
<evidence type="ECO:0000259" key="3">
    <source>
        <dbReference type="Pfam" id="PF16344"/>
    </source>
</evidence>
<comment type="caution">
    <text evidence="4">The sequence shown here is derived from an EMBL/GenBank/DDBJ whole genome shotgun (WGS) entry which is preliminary data.</text>
</comment>
<dbReference type="AlphaFoldDB" id="U2NNW1"/>
<dbReference type="Gene3D" id="2.60.120.1440">
    <property type="match status" value="1"/>
</dbReference>
<dbReference type="Gene3D" id="3.55.50.30">
    <property type="match status" value="1"/>
</dbReference>
<dbReference type="PIRSF" id="PIRSF018266">
    <property type="entry name" value="FecR"/>
    <property type="match status" value="1"/>
</dbReference>
<dbReference type="InterPro" id="IPR032508">
    <property type="entry name" value="FecR_C"/>
</dbReference>
<evidence type="ECO:0000259" key="2">
    <source>
        <dbReference type="Pfam" id="PF04773"/>
    </source>
</evidence>
<feature type="domain" description="FecR protein" evidence="2">
    <location>
        <begin position="144"/>
        <end position="238"/>
    </location>
</feature>
<dbReference type="Pfam" id="PF16344">
    <property type="entry name" value="FecR_C"/>
    <property type="match status" value="1"/>
</dbReference>
<name>U2NNW1_9BACT</name>
<evidence type="ECO:0000313" key="4">
    <source>
        <dbReference type="EMBL" id="ERK39755.1"/>
    </source>
</evidence>
<feature type="domain" description="Protein FecR C-terminal" evidence="3">
    <location>
        <begin position="283"/>
        <end position="351"/>
    </location>
</feature>
<dbReference type="PANTHER" id="PTHR30273:SF2">
    <property type="entry name" value="PROTEIN FECR"/>
    <property type="match status" value="1"/>
</dbReference>
<dbReference type="EMBL" id="AWEY01000008">
    <property type="protein sequence ID" value="ERK39755.1"/>
    <property type="molecule type" value="Genomic_DNA"/>
</dbReference>
<protein>
    <submittedName>
        <fullName evidence="4">Sigma factor regulatory protein, FecR/PupR family</fullName>
    </submittedName>
</protein>